<sequence length="220" mass="23965">MAVATTISFMHLLVLFLSISLIVPFIADSGVAELDGKVDAFPKQSHGSVYSLPDALALAFPHSDGKTPIIGQPYDKAKPLDVDASLSQLELDQKQERVEAEARSKGSYKSSISFSEHQFEKKRVKHKKIRQRCDDIEKGKKRSRKCEIDDDELLVSAIIKNKENLPHYTNLRAGPAGLKMGVGPATCQHGTPAGRDPRGGTARGVRGELEQASAHTACSF</sequence>
<keyword evidence="4" id="KW-1185">Reference proteome</keyword>
<gene>
    <name evidence="3" type="ORF">CRG98_041999</name>
</gene>
<comment type="caution">
    <text evidence="3">The sequence shown here is derived from an EMBL/GenBank/DDBJ whole genome shotgun (WGS) entry which is preliminary data.</text>
</comment>
<dbReference type="AlphaFoldDB" id="A0A2I0I2L7"/>
<evidence type="ECO:0000313" key="3">
    <source>
        <dbReference type="EMBL" id="PKI37706.1"/>
    </source>
</evidence>
<evidence type="ECO:0000256" key="1">
    <source>
        <dbReference type="SAM" id="MobiDB-lite"/>
    </source>
</evidence>
<dbReference type="Proteomes" id="UP000233551">
    <property type="component" value="Unassembled WGS sequence"/>
</dbReference>
<proteinExistence type="predicted"/>
<protein>
    <submittedName>
        <fullName evidence="3">Uncharacterized protein</fullName>
    </submittedName>
</protein>
<accession>A0A2I0I2L7</accession>
<keyword evidence="2" id="KW-0732">Signal</keyword>
<evidence type="ECO:0000313" key="4">
    <source>
        <dbReference type="Proteomes" id="UP000233551"/>
    </source>
</evidence>
<organism evidence="3 4">
    <name type="scientific">Punica granatum</name>
    <name type="common">Pomegranate</name>
    <dbReference type="NCBI Taxonomy" id="22663"/>
    <lineage>
        <taxon>Eukaryota</taxon>
        <taxon>Viridiplantae</taxon>
        <taxon>Streptophyta</taxon>
        <taxon>Embryophyta</taxon>
        <taxon>Tracheophyta</taxon>
        <taxon>Spermatophyta</taxon>
        <taxon>Magnoliopsida</taxon>
        <taxon>eudicotyledons</taxon>
        <taxon>Gunneridae</taxon>
        <taxon>Pentapetalae</taxon>
        <taxon>rosids</taxon>
        <taxon>malvids</taxon>
        <taxon>Myrtales</taxon>
        <taxon>Lythraceae</taxon>
        <taxon>Punica</taxon>
    </lineage>
</organism>
<evidence type="ECO:0000256" key="2">
    <source>
        <dbReference type="SAM" id="SignalP"/>
    </source>
</evidence>
<feature type="chain" id="PRO_5014162501" evidence="2">
    <location>
        <begin position="28"/>
        <end position="220"/>
    </location>
</feature>
<name>A0A2I0I2L7_PUNGR</name>
<dbReference type="EMBL" id="PGOL01004345">
    <property type="protein sequence ID" value="PKI37706.1"/>
    <property type="molecule type" value="Genomic_DNA"/>
</dbReference>
<feature type="signal peptide" evidence="2">
    <location>
        <begin position="1"/>
        <end position="27"/>
    </location>
</feature>
<feature type="region of interest" description="Disordered" evidence="1">
    <location>
        <begin position="188"/>
        <end position="220"/>
    </location>
</feature>
<reference evidence="3 4" key="1">
    <citation type="submission" date="2017-11" db="EMBL/GenBank/DDBJ databases">
        <title>De-novo sequencing of pomegranate (Punica granatum L.) genome.</title>
        <authorList>
            <person name="Akparov Z."/>
            <person name="Amiraslanov A."/>
            <person name="Hajiyeva S."/>
            <person name="Abbasov M."/>
            <person name="Kaur K."/>
            <person name="Hamwieh A."/>
            <person name="Solovyev V."/>
            <person name="Salamov A."/>
            <person name="Braich B."/>
            <person name="Kosarev P."/>
            <person name="Mahmoud A."/>
            <person name="Hajiyev E."/>
            <person name="Babayeva S."/>
            <person name="Izzatullayeva V."/>
            <person name="Mammadov A."/>
            <person name="Mammadov A."/>
            <person name="Sharifova S."/>
            <person name="Ojaghi J."/>
            <person name="Eynullazada K."/>
            <person name="Bayramov B."/>
            <person name="Abdulazimova A."/>
            <person name="Shahmuradov I."/>
        </authorList>
    </citation>
    <scope>NUCLEOTIDE SEQUENCE [LARGE SCALE GENOMIC DNA]</scope>
    <source>
        <strain evidence="4">cv. AG2017</strain>
        <tissue evidence="3">Leaf</tissue>
    </source>
</reference>